<gene>
    <name evidence="1" type="ORF">FTV88_0154</name>
</gene>
<keyword evidence="2" id="KW-1185">Reference proteome</keyword>
<dbReference type="AlphaFoldDB" id="A0A5Q2MY72"/>
<sequence length="63" mass="7649">MSKLEKAELEKAIQETEKEINGLQQEFKDAPLHKQNKIQRKIKELQIKQLWNLDQIDFWNDKK</sequence>
<accession>A0A5Q2MY72</accession>
<reference evidence="2" key="1">
    <citation type="submission" date="2019-11" db="EMBL/GenBank/DDBJ databases">
        <title>Genome sequence of Heliorestis convoluta strain HH, an alkaliphilic and minimalistic phototrophic bacterium from a soda lake in Egypt.</title>
        <authorList>
            <person name="Dewey E.D."/>
            <person name="Stokes L.M."/>
            <person name="Burchell B.M."/>
            <person name="Shaffer K.N."/>
            <person name="Huntington A.M."/>
            <person name="Baker J.M."/>
            <person name="Nadendla S."/>
            <person name="Giglio M.G."/>
            <person name="Touchman J.W."/>
            <person name="Blankenship R.E."/>
            <person name="Madigan M.T."/>
            <person name="Sattley W.M."/>
        </authorList>
    </citation>
    <scope>NUCLEOTIDE SEQUENCE [LARGE SCALE GENOMIC DNA]</scope>
    <source>
        <strain evidence="2">HH</strain>
    </source>
</reference>
<evidence type="ECO:0000313" key="2">
    <source>
        <dbReference type="Proteomes" id="UP000366051"/>
    </source>
</evidence>
<evidence type="ECO:0000313" key="1">
    <source>
        <dbReference type="EMBL" id="QGG46333.1"/>
    </source>
</evidence>
<protein>
    <submittedName>
        <fullName evidence="1">Uncharacterized protein</fullName>
    </submittedName>
</protein>
<dbReference type="Proteomes" id="UP000366051">
    <property type="component" value="Chromosome"/>
</dbReference>
<organism evidence="1 2">
    <name type="scientific">Heliorestis convoluta</name>
    <dbReference type="NCBI Taxonomy" id="356322"/>
    <lineage>
        <taxon>Bacteria</taxon>
        <taxon>Bacillati</taxon>
        <taxon>Bacillota</taxon>
        <taxon>Clostridia</taxon>
        <taxon>Eubacteriales</taxon>
        <taxon>Heliobacteriaceae</taxon>
        <taxon>Heliorestis</taxon>
    </lineage>
</organism>
<dbReference type="RefSeq" id="WP_153723925.1">
    <property type="nucleotide sequence ID" value="NZ_CP045875.1"/>
</dbReference>
<dbReference type="EMBL" id="CP045875">
    <property type="protein sequence ID" value="QGG46333.1"/>
    <property type="molecule type" value="Genomic_DNA"/>
</dbReference>
<dbReference type="KEGG" id="hcv:FTV88_0154"/>
<proteinExistence type="predicted"/>
<dbReference type="OrthoDB" id="9855528at2"/>
<name>A0A5Q2MY72_9FIRM</name>